<keyword evidence="3" id="KW-1185">Reference proteome</keyword>
<name>A0A392UA29_9FABA</name>
<feature type="compositionally biased region" description="Basic and acidic residues" evidence="1">
    <location>
        <begin position="1"/>
        <end position="11"/>
    </location>
</feature>
<dbReference type="AlphaFoldDB" id="A0A392UA29"/>
<feature type="non-terminal residue" evidence="2">
    <location>
        <position position="1"/>
    </location>
</feature>
<protein>
    <submittedName>
        <fullName evidence="2">Uncharacterized protein</fullName>
    </submittedName>
</protein>
<dbReference type="Proteomes" id="UP000265520">
    <property type="component" value="Unassembled WGS sequence"/>
</dbReference>
<evidence type="ECO:0000313" key="2">
    <source>
        <dbReference type="EMBL" id="MCI70373.1"/>
    </source>
</evidence>
<feature type="region of interest" description="Disordered" evidence="1">
    <location>
        <begin position="1"/>
        <end position="33"/>
    </location>
</feature>
<comment type="caution">
    <text evidence="2">The sequence shown here is derived from an EMBL/GenBank/DDBJ whole genome shotgun (WGS) entry which is preliminary data.</text>
</comment>
<evidence type="ECO:0000313" key="3">
    <source>
        <dbReference type="Proteomes" id="UP000265520"/>
    </source>
</evidence>
<dbReference type="EMBL" id="LXQA010774607">
    <property type="protein sequence ID" value="MCI70373.1"/>
    <property type="molecule type" value="Genomic_DNA"/>
</dbReference>
<organism evidence="2 3">
    <name type="scientific">Trifolium medium</name>
    <dbReference type="NCBI Taxonomy" id="97028"/>
    <lineage>
        <taxon>Eukaryota</taxon>
        <taxon>Viridiplantae</taxon>
        <taxon>Streptophyta</taxon>
        <taxon>Embryophyta</taxon>
        <taxon>Tracheophyta</taxon>
        <taxon>Spermatophyta</taxon>
        <taxon>Magnoliopsida</taxon>
        <taxon>eudicotyledons</taxon>
        <taxon>Gunneridae</taxon>
        <taxon>Pentapetalae</taxon>
        <taxon>rosids</taxon>
        <taxon>fabids</taxon>
        <taxon>Fabales</taxon>
        <taxon>Fabaceae</taxon>
        <taxon>Papilionoideae</taxon>
        <taxon>50 kb inversion clade</taxon>
        <taxon>NPAAA clade</taxon>
        <taxon>Hologalegina</taxon>
        <taxon>IRL clade</taxon>
        <taxon>Trifolieae</taxon>
        <taxon>Trifolium</taxon>
    </lineage>
</organism>
<proteinExistence type="predicted"/>
<evidence type="ECO:0000256" key="1">
    <source>
        <dbReference type="SAM" id="MobiDB-lite"/>
    </source>
</evidence>
<accession>A0A392UA29</accession>
<sequence length="63" mass="6564">AATDHGWREGCSDVDSGNDEALDPLGFNQNQVPTSLGGVPEVREEEVHVIATDPGKSMVGGKS</sequence>
<reference evidence="2 3" key="1">
    <citation type="journal article" date="2018" name="Front. Plant Sci.">
        <title>Red Clover (Trifolium pratense) and Zigzag Clover (T. medium) - A Picture of Genomic Similarities and Differences.</title>
        <authorList>
            <person name="Dluhosova J."/>
            <person name="Istvanek J."/>
            <person name="Nedelnik J."/>
            <person name="Repkova J."/>
        </authorList>
    </citation>
    <scope>NUCLEOTIDE SEQUENCE [LARGE SCALE GENOMIC DNA]</scope>
    <source>
        <strain evidence="3">cv. 10/8</strain>
        <tissue evidence="2">Leaf</tissue>
    </source>
</reference>